<evidence type="ECO:0000256" key="1">
    <source>
        <dbReference type="SAM" id="Phobius"/>
    </source>
</evidence>
<proteinExistence type="predicted"/>
<keyword evidence="1" id="KW-0812">Transmembrane</keyword>
<feature type="transmembrane region" description="Helical" evidence="1">
    <location>
        <begin position="116"/>
        <end position="136"/>
    </location>
</feature>
<accession>A0A8J2LIV6</accession>
<feature type="transmembrane region" description="Helical" evidence="1">
    <location>
        <begin position="58"/>
        <end position="78"/>
    </location>
</feature>
<reference evidence="2" key="1">
    <citation type="submission" date="2021-06" db="EMBL/GenBank/DDBJ databases">
        <authorList>
            <person name="Hodson N. C."/>
            <person name="Mongue J. A."/>
            <person name="Jaron S. K."/>
        </authorList>
    </citation>
    <scope>NUCLEOTIDE SEQUENCE</scope>
</reference>
<keyword evidence="1" id="KW-1133">Transmembrane helix</keyword>
<name>A0A8J2LIV6_9HEXA</name>
<organism evidence="2 3">
    <name type="scientific">Allacma fusca</name>
    <dbReference type="NCBI Taxonomy" id="39272"/>
    <lineage>
        <taxon>Eukaryota</taxon>
        <taxon>Metazoa</taxon>
        <taxon>Ecdysozoa</taxon>
        <taxon>Arthropoda</taxon>
        <taxon>Hexapoda</taxon>
        <taxon>Collembola</taxon>
        <taxon>Symphypleona</taxon>
        <taxon>Sminthuridae</taxon>
        <taxon>Allacma</taxon>
    </lineage>
</organism>
<protein>
    <submittedName>
        <fullName evidence="2">Uncharacterized protein</fullName>
    </submittedName>
</protein>
<evidence type="ECO:0000313" key="2">
    <source>
        <dbReference type="EMBL" id="CAG7836253.1"/>
    </source>
</evidence>
<dbReference type="AlphaFoldDB" id="A0A8J2LIV6"/>
<dbReference type="EMBL" id="CAJVCH010570948">
    <property type="protein sequence ID" value="CAG7836253.1"/>
    <property type="molecule type" value="Genomic_DNA"/>
</dbReference>
<evidence type="ECO:0000313" key="3">
    <source>
        <dbReference type="Proteomes" id="UP000708208"/>
    </source>
</evidence>
<feature type="transmembrane region" description="Helical" evidence="1">
    <location>
        <begin position="20"/>
        <end position="38"/>
    </location>
</feature>
<dbReference type="Proteomes" id="UP000708208">
    <property type="component" value="Unassembled WGS sequence"/>
</dbReference>
<keyword evidence="3" id="KW-1185">Reference proteome</keyword>
<sequence length="154" mass="16985">MKDGQLCGARTGLWTKVIGWFEVIGTLASIIILTIALFADPQKDGEVTFDLPRRNNMIMSLILLLAILSFIMGIFLLRGSYKDSSAQIRGWIVFTIISLVLLGVVTIVAILIKSDVILIVSMGCSMVVQGFCLWIVNFHKKHIEASSFSLPVKV</sequence>
<feature type="transmembrane region" description="Helical" evidence="1">
    <location>
        <begin position="90"/>
        <end position="110"/>
    </location>
</feature>
<comment type="caution">
    <text evidence="2">The sequence shown here is derived from an EMBL/GenBank/DDBJ whole genome shotgun (WGS) entry which is preliminary data.</text>
</comment>
<gene>
    <name evidence="2" type="ORF">AFUS01_LOCUS45514</name>
</gene>
<keyword evidence="1" id="KW-0472">Membrane</keyword>